<protein>
    <submittedName>
        <fullName evidence="7">PHD-finger domain-containing protein</fullName>
    </submittedName>
</protein>
<dbReference type="PANTHER" id="PTHR47636:SF1">
    <property type="entry name" value="TRANSCRIPTIONAL REGULATORY PROTEIN RCO1"/>
    <property type="match status" value="1"/>
</dbReference>
<evidence type="ECO:0000256" key="5">
    <source>
        <dbReference type="SAM" id="MobiDB-lite"/>
    </source>
</evidence>
<dbReference type="RefSeq" id="XP_007291252.1">
    <property type="nucleotide sequence ID" value="XM_007291190.1"/>
</dbReference>
<dbReference type="OMA" id="CYYFVPP"/>
<dbReference type="GeneID" id="18759298"/>
<evidence type="ECO:0000256" key="1">
    <source>
        <dbReference type="ARBA" id="ARBA00022723"/>
    </source>
</evidence>
<feature type="compositionally biased region" description="Polar residues" evidence="5">
    <location>
        <begin position="174"/>
        <end position="185"/>
    </location>
</feature>
<sequence>MSASKRGSRSRISSPCAPVQSVESGESAAGKPKTMLQNWVAGAANSKITVGEAPAAPKSSWSEPAPAPARASYVEAGIIRHSIVSNMMPLGVGPPAKVLKALAKGESERSRSLVNSLVSTPDPAQETATPEEVSEDAPAESVDSVEPVGEEPVSSAEIAEPVASIEVAEVELPPQTSLPSNNSRNVGDGIEPISTTPQHSTSVQKSLSVSQPSVSPQSAAGQSVLALRSPIIGPQEERLEKPSRRYPRYLSETPEPPLGPDGLAVINLPFTDGVVEAAVQEALDCDDWPTAYALRLLWDEHRTDPDMVRMFDAVYNGWHNKEQMKKFQKVVRRKKREGKKGGRADEYFNGDGSESKPTPKSTIYNAINLVNPPAPVYQTPYIRKSREPSEAAPARSSSLAHSLSSTPANLSPAPPAMSVVASPKNRDEHVSKKQRSNSFQPASAELNGFAARSGADDVTMSEKGEERQKPEGGARPILENGVARDPKTLSRAQRSRSNSSSSSLSSVNEELILNSTIISPPRPVPPPGPMLPLAPHSLGMARFGVFAQLFQQPKQRVSPYASTTSFQEAALEADAQARNATRLTPAPAKGPKTFTFSTGKASPAPAPAPSVSASARPRSADSQASTVAPKEPADPQPIMAPVVVVNNPSSSTSSSKKPSKTTKKLPATFKIKNAKKSICPEEEDDVSNCMKRKAKEITGETSTAESFERHQVEVVAGDEMEWVSDGGDSTAVRAAKKLKKAPKVRLLHNSRETRQNSRYVSEEGSSPTELAFKPPFPPGGSGPSSRAGTPNPATRQSKKPKIGTGLRVKISPVKKNKGTLAGIPKDLRSPTGNGGTVAQDGENDEFCSACGGCGGLVCCDGCTRSFHSNCIDPPLSDDAVDKSPDWFCNACEYKKHGPYEEVGGIWGPLIADFADTNPRSFHLPQSIREYFVDVKTGPAGEYEEIIPPKPKNTKAGWEEAPDYYRKKDKNGKIILCHQCNGEASPPDRMIVPCTYCHLTWHLDCLPIPLAKEPGHGRQWRCPAHIDDLLVLIPEIMAPAHRFRKIKGAPVIKPAFPRGNKNSGHIEIENDPSEDEAVEGFYDVKEFGRVYKLPEKSIKLDFITRVKQTRGASLQSLRSPRSKPAKASHQPLQSAPGFEPAWNQRTIEEQQTALNLLSIHSQSHDAARGDDTQLLINTLLAEAPPAVISLMAQGTTDGLAARKLEKKQKTSITAMFEFLKQMLDDAVSTDEEEPPAKAKATVTVQDQETEMEL</sequence>
<dbReference type="InterPro" id="IPR001965">
    <property type="entry name" value="Znf_PHD"/>
</dbReference>
<feature type="region of interest" description="Disordered" evidence="5">
    <location>
        <begin position="743"/>
        <end position="808"/>
    </location>
</feature>
<dbReference type="SMART" id="SM00249">
    <property type="entry name" value="PHD"/>
    <property type="match status" value="2"/>
</dbReference>
<evidence type="ECO:0000313" key="8">
    <source>
        <dbReference type="Proteomes" id="UP000006753"/>
    </source>
</evidence>
<keyword evidence="3" id="KW-0862">Zinc</keyword>
<dbReference type="GO" id="GO:0008270">
    <property type="term" value="F:zinc ion binding"/>
    <property type="evidence" value="ECO:0007669"/>
    <property type="project" value="UniProtKB-KW"/>
</dbReference>
<evidence type="ECO:0000256" key="4">
    <source>
        <dbReference type="PROSITE-ProRule" id="PRU00146"/>
    </source>
</evidence>
<feature type="region of interest" description="Disordered" evidence="5">
    <location>
        <begin position="1110"/>
        <end position="1135"/>
    </location>
</feature>
<feature type="region of interest" description="Disordered" evidence="5">
    <location>
        <begin position="1"/>
        <end position="34"/>
    </location>
</feature>
<feature type="region of interest" description="Disordered" evidence="5">
    <location>
        <begin position="172"/>
        <end position="240"/>
    </location>
</feature>
<feature type="region of interest" description="Disordered" evidence="5">
    <location>
        <begin position="384"/>
        <end position="507"/>
    </location>
</feature>
<feature type="compositionally biased region" description="Polar residues" evidence="5">
    <location>
        <begin position="786"/>
        <end position="795"/>
    </location>
</feature>
<feature type="compositionally biased region" description="Polar residues" evidence="5">
    <location>
        <begin position="756"/>
        <end position="768"/>
    </location>
</feature>
<dbReference type="PROSITE" id="PS01359">
    <property type="entry name" value="ZF_PHD_1"/>
    <property type="match status" value="1"/>
</dbReference>
<reference evidence="7 8" key="1">
    <citation type="journal article" date="2012" name="BMC Genomics">
        <title>Sequencing the genome of Marssonina brunnea reveals fungus-poplar co-evolution.</title>
        <authorList>
            <person name="Zhu S."/>
            <person name="Cao Y.-Z."/>
            <person name="Jiang C."/>
            <person name="Tan B.-Y."/>
            <person name="Wang Z."/>
            <person name="Feng S."/>
            <person name="Zhang L."/>
            <person name="Su X.-H."/>
            <person name="Brejova B."/>
            <person name="Vinar T."/>
            <person name="Xu M."/>
            <person name="Wang M.-X."/>
            <person name="Zhang S.-G."/>
            <person name="Huang M.-R."/>
            <person name="Wu R."/>
            <person name="Zhou Y."/>
        </authorList>
    </citation>
    <scope>NUCLEOTIDE SEQUENCE [LARGE SCALE GENOMIC DNA]</scope>
    <source>
        <strain evidence="7 8">MB_m1</strain>
    </source>
</reference>
<feature type="compositionally biased region" description="Low complexity" evidence="5">
    <location>
        <begin position="490"/>
        <end position="506"/>
    </location>
</feature>
<feature type="compositionally biased region" description="Low complexity" evidence="5">
    <location>
        <begin position="390"/>
        <end position="408"/>
    </location>
</feature>
<feature type="region of interest" description="Disordered" evidence="5">
    <location>
        <begin position="1225"/>
        <end position="1252"/>
    </location>
</feature>
<dbReference type="GO" id="GO:0006357">
    <property type="term" value="P:regulation of transcription by RNA polymerase II"/>
    <property type="evidence" value="ECO:0007669"/>
    <property type="project" value="TreeGrafter"/>
</dbReference>
<dbReference type="AlphaFoldDB" id="K1WKZ4"/>
<dbReference type="SUPFAM" id="SSF57903">
    <property type="entry name" value="FYVE/PHD zinc finger"/>
    <property type="match status" value="2"/>
</dbReference>
<evidence type="ECO:0000256" key="3">
    <source>
        <dbReference type="ARBA" id="ARBA00022833"/>
    </source>
</evidence>
<dbReference type="Pfam" id="PF00628">
    <property type="entry name" value="PHD"/>
    <property type="match status" value="1"/>
</dbReference>
<feature type="compositionally biased region" description="Basic and acidic residues" evidence="5">
    <location>
        <begin position="460"/>
        <end position="472"/>
    </location>
</feature>
<dbReference type="InParanoid" id="K1WKZ4"/>
<feature type="region of interest" description="Disordered" evidence="5">
    <location>
        <begin position="111"/>
        <end position="157"/>
    </location>
</feature>
<dbReference type="Gene3D" id="2.30.30.1150">
    <property type="match status" value="1"/>
</dbReference>
<feature type="domain" description="PHD-type" evidence="6">
    <location>
        <begin position="844"/>
        <end position="894"/>
    </location>
</feature>
<evidence type="ECO:0000256" key="2">
    <source>
        <dbReference type="ARBA" id="ARBA00022771"/>
    </source>
</evidence>
<feature type="region of interest" description="Disordered" evidence="5">
    <location>
        <begin position="581"/>
        <end position="665"/>
    </location>
</feature>
<dbReference type="OrthoDB" id="5876363at2759"/>
<dbReference type="InterPro" id="IPR019786">
    <property type="entry name" value="Zinc_finger_PHD-type_CS"/>
</dbReference>
<dbReference type="EMBL" id="JH921433">
    <property type="protein sequence ID" value="EKD18370.1"/>
    <property type="molecule type" value="Genomic_DNA"/>
</dbReference>
<dbReference type="eggNOG" id="KOG4299">
    <property type="taxonomic scope" value="Eukaryota"/>
</dbReference>
<feature type="region of interest" description="Disordered" evidence="5">
    <location>
        <begin position="331"/>
        <end position="366"/>
    </location>
</feature>
<proteinExistence type="predicted"/>
<dbReference type="InterPro" id="IPR011011">
    <property type="entry name" value="Znf_FYVE_PHD"/>
</dbReference>
<dbReference type="KEGG" id="mbe:MBM_03363"/>
<feature type="compositionally biased region" description="Low complexity" evidence="5">
    <location>
        <begin position="202"/>
        <end position="224"/>
    </location>
</feature>
<dbReference type="STRING" id="1072389.K1WKZ4"/>
<dbReference type="PROSITE" id="PS50016">
    <property type="entry name" value="ZF_PHD_2"/>
    <property type="match status" value="1"/>
</dbReference>
<evidence type="ECO:0000259" key="6">
    <source>
        <dbReference type="PROSITE" id="PS50016"/>
    </source>
</evidence>
<dbReference type="HOGENOM" id="CLU_001648_0_0_1"/>
<dbReference type="Gene3D" id="3.30.40.10">
    <property type="entry name" value="Zinc/RING finger domain, C3HC4 (zinc finger)"/>
    <property type="match status" value="1"/>
</dbReference>
<keyword evidence="1" id="KW-0479">Metal-binding</keyword>
<accession>K1WKZ4</accession>
<organism evidence="7 8">
    <name type="scientific">Marssonina brunnea f. sp. multigermtubi (strain MB_m1)</name>
    <name type="common">Marssonina leaf spot fungus</name>
    <dbReference type="NCBI Taxonomy" id="1072389"/>
    <lineage>
        <taxon>Eukaryota</taxon>
        <taxon>Fungi</taxon>
        <taxon>Dikarya</taxon>
        <taxon>Ascomycota</taxon>
        <taxon>Pezizomycotina</taxon>
        <taxon>Leotiomycetes</taxon>
        <taxon>Helotiales</taxon>
        <taxon>Drepanopezizaceae</taxon>
        <taxon>Drepanopeziza</taxon>
    </lineage>
</organism>
<keyword evidence="8" id="KW-1185">Reference proteome</keyword>
<feature type="compositionally biased region" description="Low complexity" evidence="5">
    <location>
        <begin position="609"/>
        <end position="625"/>
    </location>
</feature>
<feature type="compositionally biased region" description="Polar residues" evidence="5">
    <location>
        <begin position="355"/>
        <end position="365"/>
    </location>
</feature>
<gene>
    <name evidence="7" type="ORF">MBM_03363</name>
</gene>
<dbReference type="InterPro" id="IPR052819">
    <property type="entry name" value="Chromatin_regulatory_protein"/>
</dbReference>
<dbReference type="PANTHER" id="PTHR47636">
    <property type="entry name" value="TRANSCRIPTIONAL REGULATORY PROTEIN RCO1"/>
    <property type="match status" value="1"/>
</dbReference>
<feature type="compositionally biased region" description="Polar residues" evidence="5">
    <location>
        <begin position="1"/>
        <end position="13"/>
    </location>
</feature>
<keyword evidence="2 4" id="KW-0863">Zinc-finger</keyword>
<dbReference type="InterPro" id="IPR019787">
    <property type="entry name" value="Znf_PHD-finger"/>
</dbReference>
<dbReference type="Proteomes" id="UP000006753">
    <property type="component" value="Unassembled WGS sequence"/>
</dbReference>
<dbReference type="CDD" id="cd15534">
    <property type="entry name" value="PHD2_PHF12_Rco1"/>
    <property type="match status" value="1"/>
</dbReference>
<evidence type="ECO:0000313" key="7">
    <source>
        <dbReference type="EMBL" id="EKD18370.1"/>
    </source>
</evidence>
<name>K1WKZ4_MARBU</name>
<dbReference type="InterPro" id="IPR013083">
    <property type="entry name" value="Znf_RING/FYVE/PHD"/>
</dbReference>
<dbReference type="GO" id="GO:0032221">
    <property type="term" value="C:Rpd3S complex"/>
    <property type="evidence" value="ECO:0007669"/>
    <property type="project" value="TreeGrafter"/>
</dbReference>